<evidence type="ECO:0000256" key="1">
    <source>
        <dbReference type="ARBA" id="ARBA00005417"/>
    </source>
</evidence>
<dbReference type="Pfam" id="PF09383">
    <property type="entry name" value="NIL"/>
    <property type="match status" value="1"/>
</dbReference>
<dbReference type="SMART" id="SM00930">
    <property type="entry name" value="NIL"/>
    <property type="match status" value="1"/>
</dbReference>
<reference evidence="11 12" key="1">
    <citation type="submission" date="2016-10" db="EMBL/GenBank/DDBJ databases">
        <authorList>
            <person name="de Groot N.N."/>
        </authorList>
    </citation>
    <scope>NUCLEOTIDE SEQUENCE [LARGE SCALE GENOMIC DNA]</scope>
    <source>
        <strain evidence="11 12">CGMCC 4.5506</strain>
    </source>
</reference>
<dbReference type="InterPro" id="IPR018449">
    <property type="entry name" value="NIL_domain"/>
</dbReference>
<evidence type="ECO:0000313" key="11">
    <source>
        <dbReference type="EMBL" id="SDD05521.1"/>
    </source>
</evidence>
<keyword evidence="6" id="KW-1278">Translocase</keyword>
<dbReference type="GO" id="GO:0005524">
    <property type="term" value="F:ATP binding"/>
    <property type="evidence" value="ECO:0007669"/>
    <property type="project" value="UniProtKB-KW"/>
</dbReference>
<dbReference type="Pfam" id="PF00005">
    <property type="entry name" value="ABC_tran"/>
    <property type="match status" value="1"/>
</dbReference>
<gene>
    <name evidence="11" type="ORF">SAMN05421630_105365</name>
</gene>
<dbReference type="AlphaFoldDB" id="A0A222VR08"/>
<dbReference type="InterPro" id="IPR041701">
    <property type="entry name" value="MetN_ABC"/>
</dbReference>
<dbReference type="EMBL" id="FMZE01000005">
    <property type="protein sequence ID" value="SDD05521.1"/>
    <property type="molecule type" value="Genomic_DNA"/>
</dbReference>
<dbReference type="PROSITE" id="PS50893">
    <property type="entry name" value="ABC_TRANSPORTER_2"/>
    <property type="match status" value="1"/>
</dbReference>
<dbReference type="PROSITE" id="PS00211">
    <property type="entry name" value="ABC_TRANSPORTER_1"/>
    <property type="match status" value="1"/>
</dbReference>
<sequence>MSDGSALIEFRDVRKTFRTGNGRDVVALDGVDLSVGEGEVFAIIGYSGAGKSTLVRLINALEPVTSGSVFVDGVDLTTLSERKLRRVRLGIGMVFQQFNLLRSRTVFGNVAYPLKIAGWDKAARERRVTELLNFVGITDKAWHYPTQLSGGQQQRVGIARALATNPKILLADESTSALDPDTTGEVLRLLKRVNSELGVTIVVITHEMEVVREIADRVAVLDAGKVVEHGPVAEVFTNPKQDTTRRFVETVLRDQPSGDNLARIRSRHSGRLVTTRVGDDRAIGSVLSGALGKHGVRFEIVYGGISELGGRSVGGLTLELIGEEAAVDALIAELREATEVEELPV</sequence>
<dbReference type="FunFam" id="3.40.50.300:FF:000056">
    <property type="entry name" value="Cell division ATP-binding protein FtsE"/>
    <property type="match status" value="1"/>
</dbReference>
<comment type="function">
    <text evidence="9">Part of the ABC transporter FtsEX involved in cellular division. Has ATPase activity.</text>
</comment>
<dbReference type="Gene3D" id="3.40.50.300">
    <property type="entry name" value="P-loop containing nucleotide triphosphate hydrolases"/>
    <property type="match status" value="1"/>
</dbReference>
<dbReference type="STRING" id="530584.SAMN05421630_105365"/>
<dbReference type="InterPro" id="IPR003593">
    <property type="entry name" value="AAA+_ATPase"/>
</dbReference>
<dbReference type="PANTHER" id="PTHR43166">
    <property type="entry name" value="AMINO ACID IMPORT ATP-BINDING PROTEIN"/>
    <property type="match status" value="1"/>
</dbReference>
<keyword evidence="3" id="KW-1003">Cell membrane</keyword>
<accession>A0A222VR08</accession>
<protein>
    <submittedName>
        <fullName evidence="11">D-methionine transport system ATP-binding protein</fullName>
    </submittedName>
</protein>
<dbReference type="SMART" id="SM00382">
    <property type="entry name" value="AAA"/>
    <property type="match status" value="1"/>
</dbReference>
<dbReference type="SUPFAM" id="SSF55021">
    <property type="entry name" value="ACT-like"/>
    <property type="match status" value="1"/>
</dbReference>
<comment type="similarity">
    <text evidence="1">Belongs to the ABC transporter superfamily.</text>
</comment>
<organism evidence="11 12">
    <name type="scientific">Prauserella marina</name>
    <dbReference type="NCBI Taxonomy" id="530584"/>
    <lineage>
        <taxon>Bacteria</taxon>
        <taxon>Bacillati</taxon>
        <taxon>Actinomycetota</taxon>
        <taxon>Actinomycetes</taxon>
        <taxon>Pseudonocardiales</taxon>
        <taxon>Pseudonocardiaceae</taxon>
        <taxon>Prauserella</taxon>
    </lineage>
</organism>
<evidence type="ECO:0000256" key="9">
    <source>
        <dbReference type="ARBA" id="ARBA00054718"/>
    </source>
</evidence>
<dbReference type="SUPFAM" id="SSF52540">
    <property type="entry name" value="P-loop containing nucleoside triphosphate hydrolases"/>
    <property type="match status" value="1"/>
</dbReference>
<dbReference type="InterPro" id="IPR027417">
    <property type="entry name" value="P-loop_NTPase"/>
</dbReference>
<dbReference type="Proteomes" id="UP000199494">
    <property type="component" value="Unassembled WGS sequence"/>
</dbReference>
<dbReference type="KEGG" id="pmad:BAY61_16580"/>
<dbReference type="Gene3D" id="3.30.70.260">
    <property type="match status" value="1"/>
</dbReference>
<evidence type="ECO:0000256" key="8">
    <source>
        <dbReference type="ARBA" id="ARBA00023136"/>
    </source>
</evidence>
<dbReference type="InterPro" id="IPR017871">
    <property type="entry name" value="ABC_transporter-like_CS"/>
</dbReference>
<dbReference type="GO" id="GO:0016887">
    <property type="term" value="F:ATP hydrolysis activity"/>
    <property type="evidence" value="ECO:0007669"/>
    <property type="project" value="InterPro"/>
</dbReference>
<keyword evidence="5 11" id="KW-0067">ATP-binding</keyword>
<evidence type="ECO:0000256" key="10">
    <source>
        <dbReference type="ARBA" id="ARBA00063837"/>
    </source>
</evidence>
<dbReference type="PANTHER" id="PTHR43166:SF30">
    <property type="entry name" value="METHIONINE IMPORT ATP-BINDING PROTEIN METN"/>
    <property type="match status" value="1"/>
</dbReference>
<evidence type="ECO:0000256" key="4">
    <source>
        <dbReference type="ARBA" id="ARBA00022741"/>
    </source>
</evidence>
<proteinExistence type="inferred from homology"/>
<name>A0A222VR08_9PSEU</name>
<dbReference type="RefSeq" id="WP_091804921.1">
    <property type="nucleotide sequence ID" value="NZ_CP016353.1"/>
</dbReference>
<evidence type="ECO:0000256" key="5">
    <source>
        <dbReference type="ARBA" id="ARBA00022840"/>
    </source>
</evidence>
<dbReference type="OrthoDB" id="4283894at2"/>
<dbReference type="InterPro" id="IPR003439">
    <property type="entry name" value="ABC_transporter-like_ATP-bd"/>
</dbReference>
<evidence type="ECO:0000313" key="12">
    <source>
        <dbReference type="Proteomes" id="UP000199494"/>
    </source>
</evidence>
<dbReference type="InterPro" id="IPR045865">
    <property type="entry name" value="ACT-like_dom_sf"/>
</dbReference>
<keyword evidence="8" id="KW-0472">Membrane</keyword>
<dbReference type="GO" id="GO:0005886">
    <property type="term" value="C:plasma membrane"/>
    <property type="evidence" value="ECO:0007669"/>
    <property type="project" value="UniProtKB-ARBA"/>
</dbReference>
<keyword evidence="7" id="KW-0029">Amino-acid transport</keyword>
<evidence type="ECO:0000256" key="2">
    <source>
        <dbReference type="ARBA" id="ARBA00022448"/>
    </source>
</evidence>
<dbReference type="InterPro" id="IPR050086">
    <property type="entry name" value="MetN_ABC_transporter-like"/>
</dbReference>
<dbReference type="GO" id="GO:0006865">
    <property type="term" value="P:amino acid transport"/>
    <property type="evidence" value="ECO:0007669"/>
    <property type="project" value="UniProtKB-KW"/>
</dbReference>
<keyword evidence="12" id="KW-1185">Reference proteome</keyword>
<keyword evidence="4" id="KW-0547">Nucleotide-binding</keyword>
<comment type="subunit">
    <text evidence="10">Homodimer. Forms a membrane-associated complex with FtsX.</text>
</comment>
<evidence type="ECO:0000256" key="3">
    <source>
        <dbReference type="ARBA" id="ARBA00022475"/>
    </source>
</evidence>
<evidence type="ECO:0000256" key="7">
    <source>
        <dbReference type="ARBA" id="ARBA00022970"/>
    </source>
</evidence>
<dbReference type="CDD" id="cd03258">
    <property type="entry name" value="ABC_MetN_methionine_transporter"/>
    <property type="match status" value="1"/>
</dbReference>
<evidence type="ECO:0000256" key="6">
    <source>
        <dbReference type="ARBA" id="ARBA00022967"/>
    </source>
</evidence>
<keyword evidence="2" id="KW-0813">Transport</keyword>